<accession>A0A450TF47</accession>
<gene>
    <name evidence="1" type="ORF">BECKFW1821A_GA0114235_12151</name>
</gene>
<proteinExistence type="predicted"/>
<dbReference type="AlphaFoldDB" id="A0A450TF47"/>
<sequence>MYMVLTDIERCAIFQHDFLVQQTLIRQYIEMLSIYSVPVIDKRHLCPWSADSRFHQEYDHFYLNRNL</sequence>
<dbReference type="EMBL" id="CAADEW010000214">
    <property type="protein sequence ID" value="VFJ65714.1"/>
    <property type="molecule type" value="Genomic_DNA"/>
</dbReference>
<reference evidence="1" key="1">
    <citation type="submission" date="2019-02" db="EMBL/GenBank/DDBJ databases">
        <authorList>
            <person name="Gruber-Vodicka R. H."/>
            <person name="Seah K. B. B."/>
        </authorList>
    </citation>
    <scope>NUCLEOTIDE SEQUENCE</scope>
    <source>
        <strain evidence="1">BECK_BZ15</strain>
    </source>
</reference>
<protein>
    <submittedName>
        <fullName evidence="1">Uncharacterized protein</fullName>
    </submittedName>
</protein>
<organism evidence="1">
    <name type="scientific">Candidatus Kentrum sp. FW</name>
    <dbReference type="NCBI Taxonomy" id="2126338"/>
    <lineage>
        <taxon>Bacteria</taxon>
        <taxon>Pseudomonadati</taxon>
        <taxon>Pseudomonadota</taxon>
        <taxon>Gammaproteobacteria</taxon>
        <taxon>Candidatus Kentrum</taxon>
    </lineage>
</organism>
<name>A0A450TF47_9GAMM</name>
<evidence type="ECO:0000313" key="1">
    <source>
        <dbReference type="EMBL" id="VFJ65714.1"/>
    </source>
</evidence>